<comment type="subcellular location">
    <subcellularLocation>
        <location evidence="2">Vacuole membrane</location>
        <topology evidence="2">Peripheral membrane protein</topology>
    </subcellularLocation>
</comment>
<evidence type="ECO:0000259" key="5">
    <source>
        <dbReference type="Pfam" id="PF24064"/>
    </source>
</evidence>
<dbReference type="AlphaFoldDB" id="A0A2R6Q7G0"/>
<dbReference type="OrthoDB" id="18648at2759"/>
<feature type="chain" id="PRO_5015334181" description="Nitrogen permease regulator 3" evidence="4">
    <location>
        <begin position="23"/>
        <end position="925"/>
    </location>
</feature>
<comment type="similarity">
    <text evidence="1 2">Belongs to the NPR3 family.</text>
</comment>
<evidence type="ECO:0000313" key="6">
    <source>
        <dbReference type="EMBL" id="PSS03510.1"/>
    </source>
</evidence>
<protein>
    <recommendedName>
        <fullName evidence="2">Nitrogen permease regulator 3</fullName>
    </recommendedName>
    <alternativeName>
        <fullName evidence="2">Required for meiotic nuclear division protein 11</fullName>
    </alternativeName>
</protein>
<feature type="compositionally biased region" description="Low complexity" evidence="3">
    <location>
        <begin position="92"/>
        <end position="106"/>
    </location>
</feature>
<dbReference type="GO" id="GO:0005774">
    <property type="term" value="C:vacuolar membrane"/>
    <property type="evidence" value="ECO:0007669"/>
    <property type="project" value="UniProtKB-SubCell"/>
</dbReference>
<dbReference type="EMBL" id="MLYV02000385">
    <property type="protein sequence ID" value="PSS03510.1"/>
    <property type="molecule type" value="Genomic_DNA"/>
</dbReference>
<feature type="region of interest" description="Disordered" evidence="3">
    <location>
        <begin position="582"/>
        <end position="624"/>
    </location>
</feature>
<dbReference type="Pfam" id="PF24064">
    <property type="entry name" value="HTH_NPRL3"/>
    <property type="match status" value="1"/>
</dbReference>
<feature type="non-terminal residue" evidence="6">
    <location>
        <position position="1"/>
    </location>
</feature>
<dbReference type="GO" id="GO:0010508">
    <property type="term" value="P:positive regulation of autophagy"/>
    <property type="evidence" value="ECO:0007669"/>
    <property type="project" value="TreeGrafter"/>
</dbReference>
<dbReference type="GO" id="GO:1990130">
    <property type="term" value="C:GATOR1 complex"/>
    <property type="evidence" value="ECO:0007669"/>
    <property type="project" value="TreeGrafter"/>
</dbReference>
<feature type="domain" description="GATOR1 complex protein NPRL3 C-terminal HTH" evidence="5">
    <location>
        <begin position="712"/>
        <end position="772"/>
    </location>
</feature>
<dbReference type="Proteomes" id="UP000186601">
    <property type="component" value="Unassembled WGS sequence"/>
</dbReference>
<reference evidence="6 7" key="1">
    <citation type="submission" date="2018-02" db="EMBL/GenBank/DDBJ databases">
        <title>Genome sequence of the basidiomycete white-rot fungus Phlebia centrifuga.</title>
        <authorList>
            <person name="Granchi Z."/>
            <person name="Peng M."/>
            <person name="de Vries R.P."/>
            <person name="Hilden K."/>
            <person name="Makela M.R."/>
            <person name="Grigoriev I."/>
            <person name="Riley R."/>
        </authorList>
    </citation>
    <scope>NUCLEOTIDE SEQUENCE [LARGE SCALE GENOMIC DNA]</scope>
    <source>
        <strain evidence="6 7">FBCC195</strain>
    </source>
</reference>
<dbReference type="InterPro" id="IPR005365">
    <property type="entry name" value="Npr3"/>
</dbReference>
<gene>
    <name evidence="6" type="ORF">PHLCEN_2v3978</name>
</gene>
<evidence type="ECO:0000256" key="2">
    <source>
        <dbReference type="RuleBase" id="RU368069"/>
    </source>
</evidence>
<evidence type="ECO:0000256" key="1">
    <source>
        <dbReference type="ARBA" id="ARBA00010546"/>
    </source>
</evidence>
<dbReference type="InterPro" id="IPR056603">
    <property type="entry name" value="HTH_NPRL3"/>
</dbReference>
<feature type="compositionally biased region" description="Basic and acidic residues" evidence="3">
    <location>
        <begin position="108"/>
        <end position="124"/>
    </location>
</feature>
<evidence type="ECO:0000256" key="3">
    <source>
        <dbReference type="SAM" id="MobiDB-lite"/>
    </source>
</evidence>
<dbReference type="STRING" id="98765.A0A2R6Q7G0"/>
<dbReference type="PANTHER" id="PTHR13153">
    <property type="entry name" value="CGTHBA PROTEIN -14 GENE PROTEIN"/>
    <property type="match status" value="1"/>
</dbReference>
<dbReference type="GO" id="GO:1904262">
    <property type="term" value="P:negative regulation of TORC1 signaling"/>
    <property type="evidence" value="ECO:0007669"/>
    <property type="project" value="TreeGrafter"/>
</dbReference>
<keyword evidence="7" id="KW-1185">Reference proteome</keyword>
<comment type="caution">
    <text evidence="6">The sequence shown here is derived from an EMBL/GenBank/DDBJ whole genome shotgun (WGS) entry which is preliminary data.</text>
</comment>
<dbReference type="Pfam" id="PF03666">
    <property type="entry name" value="NPR3"/>
    <property type="match status" value="1"/>
</dbReference>
<organism evidence="6 7">
    <name type="scientific">Hermanssonia centrifuga</name>
    <dbReference type="NCBI Taxonomy" id="98765"/>
    <lineage>
        <taxon>Eukaryota</taxon>
        <taxon>Fungi</taxon>
        <taxon>Dikarya</taxon>
        <taxon>Basidiomycota</taxon>
        <taxon>Agaricomycotina</taxon>
        <taxon>Agaricomycetes</taxon>
        <taxon>Polyporales</taxon>
        <taxon>Meruliaceae</taxon>
        <taxon>Hermanssonia</taxon>
    </lineage>
</organism>
<accession>A0A2R6Q7G0</accession>
<dbReference type="GO" id="GO:0034198">
    <property type="term" value="P:cellular response to amino acid starvation"/>
    <property type="evidence" value="ECO:0007669"/>
    <property type="project" value="TreeGrafter"/>
</dbReference>
<keyword evidence="2" id="KW-0469">Meiosis</keyword>
<comment type="function">
    <text evidence="2">Mediates inactivation of the TORC1 complex in response to amino acid starvation. Required for meiotic nuclear division.</text>
</comment>
<evidence type="ECO:0000256" key="4">
    <source>
        <dbReference type="SAM" id="SignalP"/>
    </source>
</evidence>
<feature type="region of interest" description="Disordered" evidence="3">
    <location>
        <begin position="92"/>
        <end position="124"/>
    </location>
</feature>
<dbReference type="GO" id="GO:0051321">
    <property type="term" value="P:meiotic cell cycle"/>
    <property type="evidence" value="ECO:0007669"/>
    <property type="project" value="UniProtKB-UniRule"/>
</dbReference>
<feature type="compositionally biased region" description="Polar residues" evidence="3">
    <location>
        <begin position="195"/>
        <end position="207"/>
    </location>
</feature>
<dbReference type="PANTHER" id="PTHR13153:SF5">
    <property type="entry name" value="GATOR COMPLEX PROTEIN NPRL3"/>
    <property type="match status" value="1"/>
</dbReference>
<dbReference type="GO" id="GO:0038202">
    <property type="term" value="P:TORC1 signaling"/>
    <property type="evidence" value="ECO:0007669"/>
    <property type="project" value="TreeGrafter"/>
</dbReference>
<feature type="signal peptide" evidence="4">
    <location>
        <begin position="1"/>
        <end position="22"/>
    </location>
</feature>
<feature type="region of interest" description="Disordered" evidence="3">
    <location>
        <begin position="182"/>
        <end position="218"/>
    </location>
</feature>
<feature type="compositionally biased region" description="Basic and acidic residues" evidence="3">
    <location>
        <begin position="596"/>
        <end position="613"/>
    </location>
</feature>
<evidence type="ECO:0000313" key="7">
    <source>
        <dbReference type="Proteomes" id="UP000186601"/>
    </source>
</evidence>
<proteinExistence type="inferred from homology"/>
<name>A0A2R6Q7G0_9APHY</name>
<sequence>FFSSSMSESLLAILLVTSSAKGSSLVYRWPPHPVSTRRLARPRPKHDNTCVHADNPWRAAYISDPARPCGDYERDDEEYIWRRPNIFRDRSLSLSNSPSHPSSRRPSPSKDTKDTFPLDNAKDTPRHDGYHEVFGYSAEFIAGLLSPHRAMCHQKFELVVDDLAFIGHPVCAEQDGAWRFSPEKLKPTRGRGSRKGQSPQVEETTLTPEKASKERPPTSTWLQTFHFVLVLDLPDPSSSASGNVPKYFDTLYEQVVFTMTAVLYQEQVLHNFVESECDTLGALRDDYTAKGEPFTDYLNHALTVSSLAPAIKAVYEAIKDKTIACVTLREFSLELQLPPFLDSLLHNDDPSGVDFGDREGEDEFEDDSAAAWGSEMSFAWRLPALTPWKSLLRLDDEGEHGYELYLKLRGPQMNAGDRELAEQLVKFLDLASVTLCLADMASLLDWDLESQVFPTVRWLVHHRRAKVVDVVHPGLKTIFTLPHTLPSSLAELSSEFSTTFSHPAIPPLPQLLSQISTSKGPHFYGSVVRSKDMIHMYHDVIIWLLKKDLLVTLHLRVRVFATAEIKERVKVKRELAIARRGRIRSRSQSVTGGGKTNEEGRAFRDRTGSDSKTSEGATDSSPVDYWFSMSPKSARRVTRKMSPPAAVMRERSMSDAQHPGKLSDKGVEVDEVDEEALFDESMDVSSSSGMDEIRSQWDDALASMIPDPGRATALERQWLAAMSEGKDVYIAKRFELINQYFDGKCSDDEILYKADISRKQLREVLHHYEEYHIQASTGVVCTHPSNRLAFEQSKKPLLKVFPSFIGTILQYSFHNVSASLSSAGSGAAMKNASCPDHFAPSEQTARRKASAAESSWIYPQRSFLRLSGSDPFAWLGSGSDQLRRMLAIRMKVYRRTSVAACISQILAFHGQKRDFDGFWRSILTL</sequence>
<keyword evidence="2 4" id="KW-0732">Signal</keyword>